<evidence type="ECO:0000313" key="5">
    <source>
        <dbReference type="Proteomes" id="UP000294527"/>
    </source>
</evidence>
<dbReference type="PROSITE" id="PS51257">
    <property type="entry name" value="PROKAR_LIPOPROTEIN"/>
    <property type="match status" value="1"/>
</dbReference>
<comment type="caution">
    <text evidence="4">The sequence shown here is derived from an EMBL/GenBank/DDBJ whole genome shotgun (WGS) entry which is preliminary data.</text>
</comment>
<protein>
    <submittedName>
        <fullName evidence="4">Uncharacterized protein</fullName>
    </submittedName>
</protein>
<feature type="coiled-coil region" evidence="1">
    <location>
        <begin position="25"/>
        <end position="52"/>
    </location>
</feature>
<proteinExistence type="predicted"/>
<dbReference type="Proteomes" id="UP000294527">
    <property type="component" value="Unassembled WGS sequence"/>
</dbReference>
<sequence>MNKKFLSAILFGALMVSSTGTFVSCKDYDDDIDRIDNTLNDLKSQIAALQTEVSNGNWVTSLTPTDGGFTVTFKDGKTYTIVNGKDGDKGETGEAGKDGNSVEVKDGYWYINGEKTDYVAVIKEDLGKALVPYVENGVWVFYDKDGNPVPSTYKAVGNAWAVKANGSWTLHIPDVEGNDQTIELPGAASVITGLEIKPKATGGSMAFELAKGNAFVYTSNDLIAKKDWKGTKEIPADGAFVYTSATKYDMRVNPVNVDAKELSYTLTNTKNGDIPNITLKATEQNEMFTTSSVNGRAAQGNGLYELSMDNFVLAKAQAEAFNVAYNEIPNNRAHAVNAEHAFRSAYSINKMAFVTAPVLSKVTAKNNEGTSTEWTLGTTKAAAEAVQAYTNKLVVDLNATTKVNAVEAAALYDMYIYVPEEYAASDVFNVTVDQAKQTFTVKRNPDASTLEAWFPMYVYTIDINGTVKVANIKVVLSSKIDHSAYELVEHNVSSNPNLFKIDLSTMYSNLGNDLNTWKINVKLANTEYKLYSKYENGALSGEINVNAAAFTEYVVKEVKASNSGNVSDINDAKFIQVKVDNANATYTGSDGNTYGLPLGTTYYLMAKFKNAADAELNTIVVPVKFVAPTVADQFAIRTGYVKDDAINAYFYFTDKATVAANKVVELTKYFSKFDKVAGVELGETKVGETNKKSSELARLVGDDKFETTTLQLDPAKKPNSQFEYGYGETLNVKVTNSNYKDTKWVYSKTSDTEYNFNIRLMSPIEQGSIKPVGASTITISGNDLVKGAQITDKMIMGYDYNDNGYNVVPDALPEDADVVGESWWANPQVVKVTPGQDDDKYIRDLDTKPATGKDGKVTANGYFVVKGESISQTVEVKMPVTVEDAWGYTKVEKVSVTIKKN</sequence>
<evidence type="ECO:0000313" key="3">
    <source>
        <dbReference type="EMBL" id="TDA70909.1"/>
    </source>
</evidence>
<dbReference type="EMBL" id="SLTU01000013">
    <property type="protein sequence ID" value="TDA70909.1"/>
    <property type="molecule type" value="Genomic_DNA"/>
</dbReference>
<organism evidence="4 5">
    <name type="scientific">Phocaeicola dorei</name>
    <dbReference type="NCBI Taxonomy" id="357276"/>
    <lineage>
        <taxon>Bacteria</taxon>
        <taxon>Pseudomonadati</taxon>
        <taxon>Bacteroidota</taxon>
        <taxon>Bacteroidia</taxon>
        <taxon>Bacteroidales</taxon>
        <taxon>Bacteroidaceae</taxon>
        <taxon>Phocaeicola</taxon>
    </lineage>
</organism>
<evidence type="ECO:0000256" key="1">
    <source>
        <dbReference type="SAM" id="Coils"/>
    </source>
</evidence>
<feature type="chain" id="PRO_5033446626" evidence="2">
    <location>
        <begin position="24"/>
        <end position="901"/>
    </location>
</feature>
<accession>A0A4R4GAK1</accession>
<evidence type="ECO:0000313" key="4">
    <source>
        <dbReference type="EMBL" id="TDA72025.1"/>
    </source>
</evidence>
<gene>
    <name evidence="4" type="ORF">E1I98_24510</name>
    <name evidence="3" type="ORF">E1I98_26120</name>
</gene>
<dbReference type="RefSeq" id="WP_132141077.1">
    <property type="nucleotide sequence ID" value="NZ_SLTU01000003.1"/>
</dbReference>
<name>A0A4R4GAK1_9BACT</name>
<dbReference type="EMBL" id="SLTU01000003">
    <property type="protein sequence ID" value="TDA72025.1"/>
    <property type="molecule type" value="Genomic_DNA"/>
</dbReference>
<reference evidence="4 5" key="1">
    <citation type="journal article" date="2019" name="Nat. Microbiol.">
        <title>Genomic variation and strain-specific functional adaptation in the human gut microbiome during early life.</title>
        <authorList>
            <person name="Vatanen T."/>
            <person name="Plichta D.R."/>
            <person name="Somani J."/>
            <person name="Munch P.C."/>
            <person name="Arthur T.D."/>
            <person name="Hall A.B."/>
            <person name="Rudolf S."/>
            <person name="Oakeley E.J."/>
            <person name="Ke X."/>
            <person name="Young R.A."/>
            <person name="Haiser H.J."/>
            <person name="Kolde R."/>
            <person name="Yassour M."/>
            <person name="Luopajarvi K."/>
            <person name="Siljander H."/>
            <person name="Virtanen S.M."/>
            <person name="Ilonen J."/>
            <person name="Uibo R."/>
            <person name="Tillmann V."/>
            <person name="Mokurov S."/>
            <person name="Dorshakova N."/>
            <person name="Porter J.A."/>
            <person name="McHardy A.C."/>
            <person name="Lahdesmaki H."/>
            <person name="Vlamakis H."/>
            <person name="Huttenhower C."/>
            <person name="Knip M."/>
            <person name="Xavier R.J."/>
        </authorList>
    </citation>
    <scope>NUCLEOTIDE SEQUENCE [LARGE SCALE GENOMIC DNA]</scope>
    <source>
        <strain evidence="4 5">RJX1047</strain>
    </source>
</reference>
<keyword evidence="1" id="KW-0175">Coiled coil</keyword>
<keyword evidence="2" id="KW-0732">Signal</keyword>
<feature type="signal peptide" evidence="2">
    <location>
        <begin position="1"/>
        <end position="23"/>
    </location>
</feature>
<dbReference type="AlphaFoldDB" id="A0A4R4GAK1"/>
<evidence type="ECO:0000256" key="2">
    <source>
        <dbReference type="SAM" id="SignalP"/>
    </source>
</evidence>